<dbReference type="CDD" id="cd05286">
    <property type="entry name" value="QOR2"/>
    <property type="match status" value="1"/>
</dbReference>
<dbReference type="InterPro" id="IPR020843">
    <property type="entry name" value="ER"/>
</dbReference>
<dbReference type="PANTHER" id="PTHR48106:SF13">
    <property type="entry name" value="QUINONE OXIDOREDUCTASE-RELATED"/>
    <property type="match status" value="1"/>
</dbReference>
<dbReference type="Gene3D" id="3.40.50.720">
    <property type="entry name" value="NAD(P)-binding Rossmann-like Domain"/>
    <property type="match status" value="1"/>
</dbReference>
<dbReference type="GO" id="GO:0003960">
    <property type="term" value="F:quinone reductase (NADPH) activity"/>
    <property type="evidence" value="ECO:0007669"/>
    <property type="project" value="InterPro"/>
</dbReference>
<evidence type="ECO:0000256" key="2">
    <source>
        <dbReference type="ARBA" id="ARBA00023002"/>
    </source>
</evidence>
<dbReference type="Gene3D" id="3.90.180.10">
    <property type="entry name" value="Medium-chain alcohol dehydrogenases, catalytic domain"/>
    <property type="match status" value="1"/>
</dbReference>
<gene>
    <name evidence="4" type="ORF">ASU33_09830</name>
</gene>
<evidence type="ECO:0000313" key="5">
    <source>
        <dbReference type="Proteomes" id="UP000054223"/>
    </source>
</evidence>
<evidence type="ECO:0000313" key="4">
    <source>
        <dbReference type="EMBL" id="KUG08951.1"/>
    </source>
</evidence>
<dbReference type="GO" id="GO:0070402">
    <property type="term" value="F:NADPH binding"/>
    <property type="evidence" value="ECO:0007669"/>
    <property type="project" value="TreeGrafter"/>
</dbReference>
<dbReference type="AlphaFoldDB" id="A0A9X0HN44"/>
<proteinExistence type="predicted"/>
<evidence type="ECO:0000259" key="3">
    <source>
        <dbReference type="SMART" id="SM00829"/>
    </source>
</evidence>
<dbReference type="SUPFAM" id="SSF51735">
    <property type="entry name" value="NAD(P)-binding Rossmann-fold domains"/>
    <property type="match status" value="1"/>
</dbReference>
<dbReference type="Pfam" id="PF13602">
    <property type="entry name" value="ADH_zinc_N_2"/>
    <property type="match status" value="1"/>
</dbReference>
<dbReference type="GO" id="GO:0005829">
    <property type="term" value="C:cytosol"/>
    <property type="evidence" value="ECO:0007669"/>
    <property type="project" value="TreeGrafter"/>
</dbReference>
<comment type="caution">
    <text evidence="4">The sequence shown here is derived from an EMBL/GenBank/DDBJ whole genome shotgun (WGS) entry which is preliminary data.</text>
</comment>
<evidence type="ECO:0000256" key="1">
    <source>
        <dbReference type="ARBA" id="ARBA00022857"/>
    </source>
</evidence>
<reference evidence="4 5" key="1">
    <citation type="submission" date="2015-11" db="EMBL/GenBank/DDBJ databases">
        <title>Solirubrum puertoriconensis gen. nov. an environmental bacteria isolated in Puerto Rico.</title>
        <authorList>
            <person name="Cuebas-Irizarry M.F."/>
            <person name="Montalvo-Rodriguez R."/>
        </authorList>
    </citation>
    <scope>NUCLEOTIDE SEQUENCE [LARGE SCALE GENOMIC DNA]</scope>
    <source>
        <strain evidence="4 5">MC1A</strain>
    </source>
</reference>
<protein>
    <submittedName>
        <fullName evidence="4">Alcohol dehydrogenase</fullName>
    </submittedName>
</protein>
<name>A0A9X0HN44_SOLP1</name>
<organism evidence="4 5">
    <name type="scientific">Solirubrum puertoriconensis</name>
    <dbReference type="NCBI Taxonomy" id="1751427"/>
    <lineage>
        <taxon>Bacteria</taxon>
        <taxon>Pseudomonadati</taxon>
        <taxon>Bacteroidota</taxon>
        <taxon>Cytophagia</taxon>
        <taxon>Cytophagales</taxon>
    </lineage>
</organism>
<keyword evidence="2" id="KW-0560">Oxidoreductase</keyword>
<dbReference type="PANTHER" id="PTHR48106">
    <property type="entry name" value="QUINONE OXIDOREDUCTASE PIG3-RELATED"/>
    <property type="match status" value="1"/>
</dbReference>
<dbReference type="InterPro" id="IPR047618">
    <property type="entry name" value="QOR-like"/>
</dbReference>
<accession>A0A9X0HN44</accession>
<dbReference type="EMBL" id="LNAL01000006">
    <property type="protein sequence ID" value="KUG08951.1"/>
    <property type="molecule type" value="Genomic_DNA"/>
</dbReference>
<dbReference type="InterPro" id="IPR036291">
    <property type="entry name" value="NAD(P)-bd_dom_sf"/>
</dbReference>
<keyword evidence="5" id="KW-1185">Reference proteome</keyword>
<keyword evidence="1" id="KW-0521">NADP</keyword>
<dbReference type="InterPro" id="IPR011032">
    <property type="entry name" value="GroES-like_sf"/>
</dbReference>
<sequence>MHALCFDEFGDAEVLRYDVMPAPALRPGHILLRTEAIGLNFADVYRRNGNYHLVGKPPYILGYEAAGVVETVADDVTTLRVGDRVAVADVPHANAELMLVPITHALPVPHDITSKQAAAVLLQGLTAQYLSSDSYRVQPGTLAVVHAAAGGVGQLLTQFIKALGGTVIGLTSSEAKAAVARAAGADEVLLYSQDWVSAVREYRNQPTGADVVYDSVGSTVPDSLRAARSAGGAVVFYGMAGGDPAPVDPRMLMDESKTLTGGDLWSYLTTPAERQRRATALFELMRQGKLRVDISATFALADGAAAHRYLESRQSTGKVLLIP</sequence>
<dbReference type="OrthoDB" id="9787435at2"/>
<dbReference type="Pfam" id="PF08240">
    <property type="entry name" value="ADH_N"/>
    <property type="match status" value="1"/>
</dbReference>
<dbReference type="Proteomes" id="UP000054223">
    <property type="component" value="Unassembled WGS sequence"/>
</dbReference>
<dbReference type="InterPro" id="IPR013154">
    <property type="entry name" value="ADH-like_N"/>
</dbReference>
<dbReference type="GO" id="GO:0035925">
    <property type="term" value="F:mRNA 3'-UTR AU-rich region binding"/>
    <property type="evidence" value="ECO:0007669"/>
    <property type="project" value="TreeGrafter"/>
</dbReference>
<feature type="domain" description="Enoyl reductase (ER)" evidence="3">
    <location>
        <begin position="10"/>
        <end position="321"/>
    </location>
</feature>
<dbReference type="SUPFAM" id="SSF50129">
    <property type="entry name" value="GroES-like"/>
    <property type="match status" value="1"/>
</dbReference>
<dbReference type="SMART" id="SM00829">
    <property type="entry name" value="PKS_ER"/>
    <property type="match status" value="1"/>
</dbReference>